<organism evidence="2 3">
    <name type="scientific">Blautia obeum</name>
    <dbReference type="NCBI Taxonomy" id="40520"/>
    <lineage>
        <taxon>Bacteria</taxon>
        <taxon>Bacillati</taxon>
        <taxon>Bacillota</taxon>
        <taxon>Clostridia</taxon>
        <taxon>Lachnospirales</taxon>
        <taxon>Lachnospiraceae</taxon>
        <taxon>Blautia</taxon>
    </lineage>
</organism>
<accession>A0A174H1A2</accession>
<evidence type="ECO:0000259" key="1">
    <source>
        <dbReference type="Pfam" id="PF02769"/>
    </source>
</evidence>
<dbReference type="PANTHER" id="PTHR30303">
    <property type="entry name" value="HYDROGENASE ISOENZYMES FORMATION PROTEIN HYPE"/>
    <property type="match status" value="1"/>
</dbReference>
<name>A0A174H1A2_9FIRM</name>
<feature type="domain" description="PurM-like C-terminal" evidence="1">
    <location>
        <begin position="88"/>
        <end position="170"/>
    </location>
</feature>
<dbReference type="RefSeq" id="WP_005427307.1">
    <property type="nucleotide sequence ID" value="NZ_CYZD01000019.1"/>
</dbReference>
<dbReference type="PANTHER" id="PTHR30303:SF4">
    <property type="entry name" value="HYDROGENASE EXPRESSION_FORMATION PROTEIN HYPE"/>
    <property type="match status" value="1"/>
</dbReference>
<evidence type="ECO:0000313" key="3">
    <source>
        <dbReference type="Proteomes" id="UP000095409"/>
    </source>
</evidence>
<sequence>MKLGQQALEALQAEITGRIYPGDDLVVAGETGISGTLELICREWDKLRTYFSESFLRMGVETLKNCMISEEDVFWKEAGFSTLYFTENGGILSGLWKMAEASGVGMDVDLRRIPIRQETIEVCERLDVDPYKLEAKGSVLIGTAQGDALVRELEAHGIHAAVIGYADSGNDRLLHSGEITRYLERPRLHLTEIIPGKDRKDGKA</sequence>
<gene>
    <name evidence="2" type="ORF">ERS852394_02764</name>
</gene>
<dbReference type="GeneID" id="79804678"/>
<dbReference type="Proteomes" id="UP000095409">
    <property type="component" value="Unassembled WGS sequence"/>
</dbReference>
<evidence type="ECO:0000313" key="2">
    <source>
        <dbReference type="EMBL" id="CUO68802.1"/>
    </source>
</evidence>
<proteinExistence type="predicted"/>
<dbReference type="InterPro" id="IPR010918">
    <property type="entry name" value="PurM-like_C_dom"/>
</dbReference>
<protein>
    <submittedName>
        <fullName evidence="2">Hydrogenase maturation factor</fullName>
    </submittedName>
</protein>
<dbReference type="AlphaFoldDB" id="A0A174H1A2"/>
<dbReference type="Gene3D" id="3.90.650.10">
    <property type="entry name" value="PurM-like C-terminal domain"/>
    <property type="match status" value="1"/>
</dbReference>
<dbReference type="SUPFAM" id="SSF56042">
    <property type="entry name" value="PurM C-terminal domain-like"/>
    <property type="match status" value="1"/>
</dbReference>
<dbReference type="InterPro" id="IPR011854">
    <property type="entry name" value="HypE"/>
</dbReference>
<dbReference type="EMBL" id="CYZD01000019">
    <property type="protein sequence ID" value="CUO68802.1"/>
    <property type="molecule type" value="Genomic_DNA"/>
</dbReference>
<dbReference type="InterPro" id="IPR036676">
    <property type="entry name" value="PurM-like_C_sf"/>
</dbReference>
<reference evidence="2 3" key="1">
    <citation type="submission" date="2015-09" db="EMBL/GenBank/DDBJ databases">
        <authorList>
            <consortium name="Pathogen Informatics"/>
        </authorList>
    </citation>
    <scope>NUCLEOTIDE SEQUENCE [LARGE SCALE GENOMIC DNA]</scope>
    <source>
        <strain evidence="2 3">2789STDY5608837</strain>
    </source>
</reference>
<dbReference type="Pfam" id="PF02769">
    <property type="entry name" value="AIRS_C"/>
    <property type="match status" value="1"/>
</dbReference>
<dbReference type="GO" id="GO:0051604">
    <property type="term" value="P:protein maturation"/>
    <property type="evidence" value="ECO:0007669"/>
    <property type="project" value="TreeGrafter"/>
</dbReference>